<dbReference type="InterPro" id="IPR001257">
    <property type="entry name" value="Parvovirus_NS1_helicase"/>
</dbReference>
<evidence type="ECO:0000256" key="1">
    <source>
        <dbReference type="SAM" id="MobiDB-lite"/>
    </source>
</evidence>
<feature type="compositionally biased region" description="Basic and acidic residues" evidence="1">
    <location>
        <begin position="22"/>
        <end position="32"/>
    </location>
</feature>
<feature type="region of interest" description="Disordered" evidence="1">
    <location>
        <begin position="1"/>
        <end position="59"/>
    </location>
</feature>
<evidence type="ECO:0000313" key="4">
    <source>
        <dbReference type="Proteomes" id="UP000503087"/>
    </source>
</evidence>
<keyword evidence="4" id="KW-1185">Reference proteome</keyword>
<name>A0A6M3Z566_9ADEN</name>
<evidence type="ECO:0000259" key="2">
    <source>
        <dbReference type="Pfam" id="PF01057"/>
    </source>
</evidence>
<organism evidence="3 4">
    <name type="scientific">Fowl aviadenovirus 5</name>
    <dbReference type="NCBI Taxonomy" id="172861"/>
    <lineage>
        <taxon>Viruses</taxon>
        <taxon>Varidnaviria</taxon>
        <taxon>Bamfordvirae</taxon>
        <taxon>Preplasmiviricota</taxon>
        <taxon>Polisuviricotina</taxon>
        <taxon>Pharingeaviricetes</taxon>
        <taxon>Rowavirales</taxon>
        <taxon>Adenoviridae</taxon>
        <taxon>Aviadenovirus</taxon>
        <taxon>Aviadenovirus quintum</taxon>
        <taxon>Fowl aviadenovirus B</taxon>
    </lineage>
</organism>
<dbReference type="Gene3D" id="3.40.50.300">
    <property type="entry name" value="P-loop containing nucleotide triphosphate hydrolases"/>
    <property type="match status" value="1"/>
</dbReference>
<feature type="domain" description="Parvovirus non-structural protein 1 helicase" evidence="2">
    <location>
        <begin position="57"/>
        <end position="188"/>
    </location>
</feature>
<sequence>MATKRKATSYSLSLLAAPSQKRRTEATTKQHDFSGFPYVPETPPTPSEQKDRYSQTNRSASQMDALIERLFRDGIAHRSQWDQMPYDQHHQTDDEKEYVLGALRERFGNYRTLYAQLPHEDPDSLKLAFYNARENWFHQLLEKEGYDAEVCAITIRRWLRGDINTLVLCGGRLSNAKLLFNALVSCFPIAISDGELNDLDRLAEIAPHASLYCVPFVEEQPYTLMLHFMEGNAATCYINKKTVHIPSTPMLIHCTNPAIADAFICRNASILFLDGCHSQVPPCYSPRQELKDYVSSAGLESEACATSVHCKREWRHCVTCQKISPEF</sequence>
<dbReference type="InterPro" id="IPR027417">
    <property type="entry name" value="P-loop_NTPase"/>
</dbReference>
<dbReference type="Pfam" id="PF01057">
    <property type="entry name" value="Parvo_NS1"/>
    <property type="match status" value="1"/>
</dbReference>
<dbReference type="Proteomes" id="UP000503087">
    <property type="component" value="Segment"/>
</dbReference>
<proteinExistence type="predicted"/>
<evidence type="ECO:0000313" key="3">
    <source>
        <dbReference type="EMBL" id="QJP03668.1"/>
    </source>
</evidence>
<dbReference type="EMBL" id="MK757473">
    <property type="protein sequence ID" value="QJP03668.1"/>
    <property type="molecule type" value="Genomic_DNA"/>
</dbReference>
<dbReference type="GO" id="GO:0019079">
    <property type="term" value="P:viral genome replication"/>
    <property type="evidence" value="ECO:0007669"/>
    <property type="project" value="InterPro"/>
</dbReference>
<reference evidence="3" key="1">
    <citation type="submission" date="2019-04" db="EMBL/GenBank/DDBJ databases">
        <title>Genomic characteristics of fowl adenovirus 5 from ducks related with egg-drop syndrome in China.</title>
        <authorList>
            <person name="Chen H."/>
        </authorList>
    </citation>
    <scope>NUCLEOTIDE SEQUENCE [LARGE SCALE GENOMIC DNA]</scope>
    <source>
        <strain evidence="3">LYG</strain>
    </source>
</reference>
<protein>
    <submittedName>
        <fullName evidence="3">ORF13</fullName>
    </submittedName>
</protein>
<accession>A0A6M3Z566</accession>